<feature type="transmembrane region" description="Helical" evidence="4">
    <location>
        <begin position="308"/>
        <end position="328"/>
    </location>
</feature>
<feature type="transmembrane region" description="Helical" evidence="4">
    <location>
        <begin position="195"/>
        <end position="216"/>
    </location>
</feature>
<feature type="transmembrane region" description="Helical" evidence="4">
    <location>
        <begin position="286"/>
        <end position="302"/>
    </location>
</feature>
<comment type="caution">
    <text evidence="6">The sequence shown here is derived from an EMBL/GenBank/DDBJ whole genome shotgun (WGS) entry which is preliminary data.</text>
</comment>
<dbReference type="InterPro" id="IPR036890">
    <property type="entry name" value="HATPase_C_sf"/>
</dbReference>
<dbReference type="InterPro" id="IPR003594">
    <property type="entry name" value="HATPase_dom"/>
</dbReference>
<dbReference type="Gene3D" id="3.30.565.10">
    <property type="entry name" value="Histidine kinase-like ATPase, C-terminal domain"/>
    <property type="match status" value="1"/>
</dbReference>
<dbReference type="CDD" id="cd16917">
    <property type="entry name" value="HATPase_UhpB-NarQ-NarX-like"/>
    <property type="match status" value="1"/>
</dbReference>
<feature type="transmembrane region" description="Helical" evidence="4">
    <location>
        <begin position="254"/>
        <end position="274"/>
    </location>
</feature>
<dbReference type="Gene3D" id="1.20.5.1930">
    <property type="match status" value="1"/>
</dbReference>
<name>A0A317CEQ5_9GAMM</name>
<dbReference type="PANTHER" id="PTHR24421:SF58">
    <property type="entry name" value="SIGNAL TRANSDUCTION HISTIDINE-PROTEIN KINASE_PHOSPHATASE UHPB"/>
    <property type="match status" value="1"/>
</dbReference>
<evidence type="ECO:0000256" key="3">
    <source>
        <dbReference type="ARBA" id="ARBA00023012"/>
    </source>
</evidence>
<keyword evidence="7" id="KW-1185">Reference proteome</keyword>
<accession>A0A317CEQ5</accession>
<dbReference type="InterPro" id="IPR050482">
    <property type="entry name" value="Sensor_HK_TwoCompSys"/>
</dbReference>
<feature type="domain" description="Histidine kinase/HSP90-like ATPase" evidence="5">
    <location>
        <begin position="532"/>
        <end position="628"/>
    </location>
</feature>
<dbReference type="GO" id="GO:0016020">
    <property type="term" value="C:membrane"/>
    <property type="evidence" value="ECO:0007669"/>
    <property type="project" value="InterPro"/>
</dbReference>
<dbReference type="AlphaFoldDB" id="A0A317CEQ5"/>
<feature type="transmembrane region" description="Helical" evidence="4">
    <location>
        <begin position="340"/>
        <end position="359"/>
    </location>
</feature>
<evidence type="ECO:0000313" key="7">
    <source>
        <dbReference type="Proteomes" id="UP000245539"/>
    </source>
</evidence>
<reference evidence="6 7" key="1">
    <citation type="submission" date="2018-05" db="EMBL/GenBank/DDBJ databases">
        <title>Leucothrix arctica sp. nov., isolated from Arctic seawater.</title>
        <authorList>
            <person name="Choi A."/>
            <person name="Baek K."/>
        </authorList>
    </citation>
    <scope>NUCLEOTIDE SEQUENCE [LARGE SCALE GENOMIC DNA]</scope>
    <source>
        <strain evidence="6 7">JCM 18388</strain>
    </source>
</reference>
<dbReference type="SMART" id="SM00387">
    <property type="entry name" value="HATPase_c"/>
    <property type="match status" value="1"/>
</dbReference>
<dbReference type="EMBL" id="QGKM01000041">
    <property type="protein sequence ID" value="PWQ95833.1"/>
    <property type="molecule type" value="Genomic_DNA"/>
</dbReference>
<dbReference type="PANTHER" id="PTHR24421">
    <property type="entry name" value="NITRATE/NITRITE SENSOR PROTEIN NARX-RELATED"/>
    <property type="match status" value="1"/>
</dbReference>
<dbReference type="GO" id="GO:0046983">
    <property type="term" value="F:protein dimerization activity"/>
    <property type="evidence" value="ECO:0007669"/>
    <property type="project" value="InterPro"/>
</dbReference>
<sequence>MLRRLISPGHNIGHSMRAWLAFFFIYLIGAIYFSYFWLPELPEQLRLSEAHVIASPVTDPEALPLLDKKTVTLPDWDTPGQLNATSLWYLVSFSTNNVANQKHAVYLPRLSQNAEIYLNKQWLGNGGSMRQPVTRNRNHNLIFNFDSSLLQQVNTLAIHLVGEVPQKNYLGDVYIGPEQLLKNHASLNKHLHIDLVMVITLCLLFSSIFISILWLLRQSDTYYLWYAIFSLLWVFHDYNHFLRNLPIPTVLWETLSPIAFGYSMLSVILFIHRYEGRFSVKAERSLLTYVGTLTLPFLWQDLDWIMFYAYFIWSPAIALMGIYALYFLYDHYARTKQDRLVPIFMGGFAIIVFGSHDLLLALEVLPKQSPYMIHFAALLVVVVIATTLITRFVQSMNVVEHYNRQLQAEVHRNTSDMEYSYRQVQKLMRKYTVAEERQRIMRDIHDGIGGQLVAILANLDSGKVAQTQLKADIKYALQDLRMVIDSLDEESDDLPTLLGMLRMRLSDQFANAKLKLHWRVEELPRIDNFGPAKVLNTMRIIQEAITNAIKHSDADNLTISTELISKQDGTQYACIIVNDDGCGTLPTKVTGRGLLNMQKRADLIGGELFIDATINAGVSVRLEIPVSQHL</sequence>
<dbReference type="SUPFAM" id="SSF55874">
    <property type="entry name" value="ATPase domain of HSP90 chaperone/DNA topoisomerase II/histidine kinase"/>
    <property type="match status" value="1"/>
</dbReference>
<dbReference type="GO" id="GO:0000155">
    <property type="term" value="F:phosphorelay sensor kinase activity"/>
    <property type="evidence" value="ECO:0007669"/>
    <property type="project" value="InterPro"/>
</dbReference>
<protein>
    <recommendedName>
        <fullName evidence="5">Histidine kinase/HSP90-like ATPase domain-containing protein</fullName>
    </recommendedName>
</protein>
<keyword evidence="4" id="KW-0472">Membrane</keyword>
<evidence type="ECO:0000313" key="6">
    <source>
        <dbReference type="EMBL" id="PWQ95833.1"/>
    </source>
</evidence>
<keyword evidence="4" id="KW-1133">Transmembrane helix</keyword>
<evidence type="ECO:0000256" key="1">
    <source>
        <dbReference type="ARBA" id="ARBA00022679"/>
    </source>
</evidence>
<keyword evidence="4" id="KW-0812">Transmembrane</keyword>
<keyword evidence="3" id="KW-0902">Two-component regulatory system</keyword>
<dbReference type="Pfam" id="PF07730">
    <property type="entry name" value="HisKA_3"/>
    <property type="match status" value="1"/>
</dbReference>
<organism evidence="6 7">
    <name type="scientific">Leucothrix pacifica</name>
    <dbReference type="NCBI Taxonomy" id="1247513"/>
    <lineage>
        <taxon>Bacteria</taxon>
        <taxon>Pseudomonadati</taxon>
        <taxon>Pseudomonadota</taxon>
        <taxon>Gammaproteobacteria</taxon>
        <taxon>Thiotrichales</taxon>
        <taxon>Thiotrichaceae</taxon>
        <taxon>Leucothrix</taxon>
    </lineage>
</organism>
<evidence type="ECO:0000256" key="2">
    <source>
        <dbReference type="ARBA" id="ARBA00022777"/>
    </source>
</evidence>
<gene>
    <name evidence="6" type="ORF">DKW60_14125</name>
</gene>
<keyword evidence="2" id="KW-0418">Kinase</keyword>
<feature type="transmembrane region" description="Helical" evidence="4">
    <location>
        <begin position="20"/>
        <end position="38"/>
    </location>
</feature>
<dbReference type="InterPro" id="IPR011712">
    <property type="entry name" value="Sig_transdc_His_kin_sub3_dim/P"/>
</dbReference>
<dbReference type="Pfam" id="PF02518">
    <property type="entry name" value="HATPase_c"/>
    <property type="match status" value="1"/>
</dbReference>
<dbReference type="OrthoDB" id="9797605at2"/>
<feature type="transmembrane region" description="Helical" evidence="4">
    <location>
        <begin position="371"/>
        <end position="393"/>
    </location>
</feature>
<evidence type="ECO:0000259" key="5">
    <source>
        <dbReference type="SMART" id="SM00387"/>
    </source>
</evidence>
<feature type="transmembrane region" description="Helical" evidence="4">
    <location>
        <begin position="223"/>
        <end position="242"/>
    </location>
</feature>
<evidence type="ECO:0000256" key="4">
    <source>
        <dbReference type="SAM" id="Phobius"/>
    </source>
</evidence>
<keyword evidence="1" id="KW-0808">Transferase</keyword>
<proteinExistence type="predicted"/>
<dbReference type="Proteomes" id="UP000245539">
    <property type="component" value="Unassembled WGS sequence"/>
</dbReference>